<evidence type="ECO:0000313" key="2">
    <source>
        <dbReference type="EMBL" id="TRZ02771.1"/>
    </source>
</evidence>
<organism evidence="2 3">
    <name type="scientific">Danionella cerebrum</name>
    <dbReference type="NCBI Taxonomy" id="2873325"/>
    <lineage>
        <taxon>Eukaryota</taxon>
        <taxon>Metazoa</taxon>
        <taxon>Chordata</taxon>
        <taxon>Craniata</taxon>
        <taxon>Vertebrata</taxon>
        <taxon>Euteleostomi</taxon>
        <taxon>Actinopterygii</taxon>
        <taxon>Neopterygii</taxon>
        <taxon>Teleostei</taxon>
        <taxon>Ostariophysi</taxon>
        <taxon>Cypriniformes</taxon>
        <taxon>Danionidae</taxon>
        <taxon>Danioninae</taxon>
        <taxon>Danionella</taxon>
    </lineage>
</organism>
<feature type="compositionally biased region" description="Polar residues" evidence="1">
    <location>
        <begin position="531"/>
        <end position="540"/>
    </location>
</feature>
<name>A0A553RKQ9_9TELE</name>
<feature type="compositionally biased region" description="Low complexity" evidence="1">
    <location>
        <begin position="255"/>
        <end position="289"/>
    </location>
</feature>
<protein>
    <submittedName>
        <fullName evidence="2">Uncharacterized protein</fullName>
    </submittedName>
</protein>
<dbReference type="OrthoDB" id="9907505at2759"/>
<feature type="compositionally biased region" description="Low complexity" evidence="1">
    <location>
        <begin position="361"/>
        <end position="376"/>
    </location>
</feature>
<proteinExistence type="predicted"/>
<feature type="compositionally biased region" description="Low complexity" evidence="1">
    <location>
        <begin position="1"/>
        <end position="15"/>
    </location>
</feature>
<feature type="region of interest" description="Disordered" evidence="1">
    <location>
        <begin position="1"/>
        <end position="132"/>
    </location>
</feature>
<feature type="compositionally biased region" description="Low complexity" evidence="1">
    <location>
        <begin position="93"/>
        <end position="103"/>
    </location>
</feature>
<feature type="non-terminal residue" evidence="2">
    <location>
        <position position="1"/>
    </location>
</feature>
<feature type="compositionally biased region" description="Low complexity" evidence="1">
    <location>
        <begin position="555"/>
        <end position="569"/>
    </location>
</feature>
<dbReference type="Proteomes" id="UP000316079">
    <property type="component" value="Unassembled WGS sequence"/>
</dbReference>
<dbReference type="STRING" id="623744.A0A553RKQ9"/>
<accession>A0A553RKQ9</accession>
<comment type="caution">
    <text evidence="2">The sequence shown here is derived from an EMBL/GenBank/DDBJ whole genome shotgun (WGS) entry which is preliminary data.</text>
</comment>
<dbReference type="EMBL" id="SRMA01023884">
    <property type="protein sequence ID" value="TRZ02771.1"/>
    <property type="molecule type" value="Genomic_DNA"/>
</dbReference>
<reference evidence="2 3" key="1">
    <citation type="journal article" date="2019" name="Sci. Data">
        <title>Hybrid genome assembly and annotation of Danionella translucida.</title>
        <authorList>
            <person name="Kadobianskyi M."/>
            <person name="Schulze L."/>
            <person name="Schuelke M."/>
            <person name="Judkewitz B."/>
        </authorList>
    </citation>
    <scope>NUCLEOTIDE SEQUENCE [LARGE SCALE GENOMIC DNA]</scope>
    <source>
        <strain evidence="2 3">Bolton</strain>
    </source>
</reference>
<dbReference type="AlphaFoldDB" id="A0A553RKQ9"/>
<sequence>PNLHSLARAHSSSSLPGVCGTGARASPPGAAGDITSHSRPLLRSQSFHNAPGSPNHLHMPHPSYLPPHHSKLPHAQQFLPPYMTTPHTPPSHFPFSYPPHASSPVPPHTPLSRAHSGPSYPSPAPGSPLPDASLMPPSPALWPPHSQPLFSLANVLSMAMSMAHSFMPTPGLMPGFQAGYSGMYVPQYPPPHPSTEYYQTLDAQFGDLSMSPPSHVAPAAVSVPAQQNESTLEEAYLRESVEGYRGASPRLLLEPRSSAGSSSGRSSSPRESFDSRVSSSPRPHSPLVRAVQSQEASPCTEPKSTVTVGRFQVTPSKEIPAPARSIEREDAPLGSPPLSSPHDPVRSRDQTFSVPDSAENPTSSAALLDSSSPLDTRGLQSELREHKADEDDEEEEDNKKHRRRKGHRPPQVATSVDSGFSIAVETEGRLWDGNTGSPPYATPLHNLWMSYTRSSSYMSSDDSESEDEEMWGELQELREKHLSEVQSLQAVQKREMEELYARMGKIPPPCMVSPAAMLSSRQRRMSKGGNFPSSRRNSLQRLDIHPLTGIMRKNSLSGDESSSSSQDASRPTKGVTFAADFTRMNQDLTAHSSIYLIDEHPTELTPTIKN</sequence>
<feature type="region of interest" description="Disordered" evidence="1">
    <location>
        <begin position="247"/>
        <end position="419"/>
    </location>
</feature>
<gene>
    <name evidence="2" type="ORF">DNTS_017679</name>
</gene>
<feature type="region of interest" description="Disordered" evidence="1">
    <location>
        <begin position="519"/>
        <end position="573"/>
    </location>
</feature>
<feature type="compositionally biased region" description="Polar residues" evidence="1">
    <location>
        <begin position="291"/>
        <end position="307"/>
    </location>
</feature>
<evidence type="ECO:0000313" key="3">
    <source>
        <dbReference type="Proteomes" id="UP000316079"/>
    </source>
</evidence>
<evidence type="ECO:0000256" key="1">
    <source>
        <dbReference type="SAM" id="MobiDB-lite"/>
    </source>
</evidence>
<feature type="compositionally biased region" description="Polar residues" evidence="1">
    <location>
        <begin position="35"/>
        <end position="48"/>
    </location>
</feature>
<keyword evidence="3" id="KW-1185">Reference proteome</keyword>